<keyword evidence="9" id="KW-1185">Reference proteome</keyword>
<dbReference type="GO" id="GO:0140359">
    <property type="term" value="F:ABC-type transporter activity"/>
    <property type="evidence" value="ECO:0007669"/>
    <property type="project" value="InterPro"/>
</dbReference>
<keyword evidence="2" id="KW-1003">Cell membrane</keyword>
<feature type="transmembrane region" description="Helical" evidence="6">
    <location>
        <begin position="230"/>
        <end position="254"/>
    </location>
</feature>
<proteinExistence type="predicted"/>
<reference evidence="8 9" key="1">
    <citation type="submission" date="2018-07" db="EMBL/GenBank/DDBJ databases">
        <title>Genomic Encyclopedia of Type Strains, Phase IV (KMG-IV): sequencing the most valuable type-strain genomes for metagenomic binning, comparative biology and taxonomic classification.</title>
        <authorList>
            <person name="Goeker M."/>
        </authorList>
    </citation>
    <scope>NUCLEOTIDE SEQUENCE [LARGE SCALE GENOMIC DNA]</scope>
    <source>
        <strain evidence="8 9">DSM 25281</strain>
    </source>
</reference>
<feature type="transmembrane region" description="Helical" evidence="6">
    <location>
        <begin position="340"/>
        <end position="358"/>
    </location>
</feature>
<dbReference type="PANTHER" id="PTHR30294">
    <property type="entry name" value="MEMBRANE COMPONENT OF ABC TRANSPORTER YHHJ-RELATED"/>
    <property type="match status" value="1"/>
</dbReference>
<evidence type="ECO:0000256" key="4">
    <source>
        <dbReference type="ARBA" id="ARBA00022989"/>
    </source>
</evidence>
<accession>A0A370GXA0</accession>
<name>A0A370GXA0_9BACI</name>
<evidence type="ECO:0000256" key="1">
    <source>
        <dbReference type="ARBA" id="ARBA00004651"/>
    </source>
</evidence>
<dbReference type="GO" id="GO:0005886">
    <property type="term" value="C:plasma membrane"/>
    <property type="evidence" value="ECO:0007669"/>
    <property type="project" value="UniProtKB-SubCell"/>
</dbReference>
<dbReference type="Gene3D" id="3.40.190.10">
    <property type="entry name" value="Periplasmic binding protein-like II"/>
    <property type="match status" value="1"/>
</dbReference>
<evidence type="ECO:0000313" key="9">
    <source>
        <dbReference type="Proteomes" id="UP000255326"/>
    </source>
</evidence>
<feature type="transmembrane region" description="Helical" evidence="6">
    <location>
        <begin position="370"/>
        <end position="392"/>
    </location>
</feature>
<evidence type="ECO:0000256" key="6">
    <source>
        <dbReference type="SAM" id="Phobius"/>
    </source>
</evidence>
<dbReference type="Pfam" id="PF12698">
    <property type="entry name" value="ABC2_membrane_3"/>
    <property type="match status" value="1"/>
</dbReference>
<keyword evidence="4 6" id="KW-1133">Transmembrane helix</keyword>
<dbReference type="Proteomes" id="UP000255326">
    <property type="component" value="Unassembled WGS sequence"/>
</dbReference>
<evidence type="ECO:0000256" key="5">
    <source>
        <dbReference type="ARBA" id="ARBA00023136"/>
    </source>
</evidence>
<feature type="transmembrane region" description="Helical" evidence="6">
    <location>
        <begin position="315"/>
        <end position="334"/>
    </location>
</feature>
<evidence type="ECO:0000259" key="7">
    <source>
        <dbReference type="Pfam" id="PF12698"/>
    </source>
</evidence>
<dbReference type="PANTHER" id="PTHR30294:SF29">
    <property type="entry name" value="MULTIDRUG ABC TRANSPORTER PERMEASE YBHS-RELATED"/>
    <property type="match status" value="1"/>
</dbReference>
<gene>
    <name evidence="8" type="ORF">DFR59_101545</name>
</gene>
<keyword evidence="5 6" id="KW-0472">Membrane</keyword>
<comment type="subcellular location">
    <subcellularLocation>
        <location evidence="1">Cell membrane</location>
        <topology evidence="1">Multi-pass membrane protein</topology>
    </subcellularLocation>
</comment>
<feature type="transmembrane region" description="Helical" evidence="6">
    <location>
        <begin position="184"/>
        <end position="209"/>
    </location>
</feature>
<dbReference type="OrthoDB" id="9768837at2"/>
<organism evidence="8 9">
    <name type="scientific">Falsibacillus pallidus</name>
    <dbReference type="NCBI Taxonomy" id="493781"/>
    <lineage>
        <taxon>Bacteria</taxon>
        <taxon>Bacillati</taxon>
        <taxon>Bacillota</taxon>
        <taxon>Bacilli</taxon>
        <taxon>Bacillales</taxon>
        <taxon>Bacillaceae</taxon>
        <taxon>Falsibacillus</taxon>
    </lineage>
</organism>
<comment type="caution">
    <text evidence="8">The sequence shown here is derived from an EMBL/GenBank/DDBJ whole genome shotgun (WGS) entry which is preliminary data.</text>
</comment>
<sequence>MNKFFLILSQAFMTKLKSKAFIIITVILLLGVLGMTNMGRIMDLFGAGNDIKKIAVIDETGGVYDLFKASLKTIDEDVHLTKETDSSEEAMRKNLEKEKYDAYLIIEQDKEKIVKASYKAEAITDTDTMGTLQAALQGVKSNLAANQLKLAPEQLLLLNEPVQFDKEALSSHAKSAEELNQARGMVYILLFIIYFAVIFYANMIGMEVATEKSSRVMEILISSAPPLQHMFGKIIGVAMLGLAQMGLVLTVGYISLSQNYKNMKEGFFEFFGFGNMESSTIIYAIVFFLLGYLLYSTFAAFLGSLVSRIEDMQQMIMPMTFLIMIGFFISMYGLGNPSASFITITSYIPFFTPMIMFMRIGMLDIPTWEALTGIAVLVAAIIALGIFGARVYRGGVLMYGKSNSYKDIRKALQLTKNQ</sequence>
<feature type="transmembrane region" description="Helical" evidence="6">
    <location>
        <begin position="281"/>
        <end position="303"/>
    </location>
</feature>
<dbReference type="InterPro" id="IPR013525">
    <property type="entry name" value="ABC2_TM"/>
</dbReference>
<dbReference type="EMBL" id="QQAY01000001">
    <property type="protein sequence ID" value="RDI47880.1"/>
    <property type="molecule type" value="Genomic_DNA"/>
</dbReference>
<feature type="domain" description="ABC-2 type transporter transmembrane" evidence="7">
    <location>
        <begin position="19"/>
        <end position="389"/>
    </location>
</feature>
<dbReference type="InterPro" id="IPR051449">
    <property type="entry name" value="ABC-2_transporter_component"/>
</dbReference>
<evidence type="ECO:0000256" key="2">
    <source>
        <dbReference type="ARBA" id="ARBA00022475"/>
    </source>
</evidence>
<evidence type="ECO:0000313" key="8">
    <source>
        <dbReference type="EMBL" id="RDI47880.1"/>
    </source>
</evidence>
<dbReference type="AlphaFoldDB" id="A0A370GXA0"/>
<dbReference type="RefSeq" id="WP_114744079.1">
    <property type="nucleotide sequence ID" value="NZ_QQAY01000001.1"/>
</dbReference>
<evidence type="ECO:0000256" key="3">
    <source>
        <dbReference type="ARBA" id="ARBA00022692"/>
    </source>
</evidence>
<keyword evidence="3 6" id="KW-0812">Transmembrane</keyword>
<protein>
    <submittedName>
        <fullName evidence="8">ABC-2 type transport system permease protein</fullName>
    </submittedName>
</protein>